<evidence type="ECO:0000313" key="3">
    <source>
        <dbReference type="Proteomes" id="UP000003240"/>
    </source>
</evidence>
<keyword evidence="3" id="KW-1185">Reference proteome</keyword>
<feature type="region of interest" description="Disordered" evidence="1">
    <location>
        <begin position="1"/>
        <end position="42"/>
    </location>
</feature>
<dbReference type="EMBL" id="AFGF01000266">
    <property type="protein sequence ID" value="EGO61984.1"/>
    <property type="molecule type" value="Genomic_DNA"/>
</dbReference>
<protein>
    <submittedName>
        <fullName evidence="2">Uncharacterized protein</fullName>
    </submittedName>
</protein>
<feature type="non-terminal residue" evidence="2">
    <location>
        <position position="1"/>
    </location>
</feature>
<evidence type="ECO:0000313" key="2">
    <source>
        <dbReference type="EMBL" id="EGO61984.1"/>
    </source>
</evidence>
<comment type="caution">
    <text evidence="2">The sequence shown here is derived from an EMBL/GenBank/DDBJ whole genome shotgun (WGS) entry which is preliminary data.</text>
</comment>
<evidence type="ECO:0000256" key="1">
    <source>
        <dbReference type="SAM" id="MobiDB-lite"/>
    </source>
</evidence>
<sequence>GGAETTENQTETPPGSDSKSSGKQADSATASNDSGNTWEKAG</sequence>
<organism evidence="2 3">
    <name type="scientific">Acetonema longum DSM 6540</name>
    <dbReference type="NCBI Taxonomy" id="1009370"/>
    <lineage>
        <taxon>Bacteria</taxon>
        <taxon>Bacillati</taxon>
        <taxon>Bacillota</taxon>
        <taxon>Negativicutes</taxon>
        <taxon>Acetonemataceae</taxon>
        <taxon>Acetonema</taxon>
    </lineage>
</organism>
<accession>F7NPP3</accession>
<dbReference type="Proteomes" id="UP000003240">
    <property type="component" value="Unassembled WGS sequence"/>
</dbReference>
<proteinExistence type="predicted"/>
<reference evidence="2 3" key="1">
    <citation type="journal article" date="2011" name="EMBO J.">
        <title>Structural diversity of bacterial flagellar motors.</title>
        <authorList>
            <person name="Chen S."/>
            <person name="Beeby M."/>
            <person name="Murphy G.E."/>
            <person name="Leadbetter J.R."/>
            <person name="Hendrixson D.R."/>
            <person name="Briegel A."/>
            <person name="Li Z."/>
            <person name="Shi J."/>
            <person name="Tocheva E.I."/>
            <person name="Muller A."/>
            <person name="Dobro M.J."/>
            <person name="Jensen G.J."/>
        </authorList>
    </citation>
    <scope>NUCLEOTIDE SEQUENCE [LARGE SCALE GENOMIC DNA]</scope>
    <source>
        <strain evidence="2 3">DSM 6540</strain>
    </source>
</reference>
<gene>
    <name evidence="2" type="ORF">ALO_20452</name>
</gene>
<name>F7NPP3_9FIRM</name>
<dbReference type="AlphaFoldDB" id="F7NPP3"/>